<proteinExistence type="predicted"/>
<evidence type="ECO:0000313" key="2">
    <source>
        <dbReference type="EMBL" id="EHM42298.1"/>
    </source>
</evidence>
<reference evidence="2 3" key="1">
    <citation type="submission" date="2011-08" db="EMBL/GenBank/DDBJ databases">
        <authorList>
            <person name="Weinstock G."/>
            <person name="Sodergren E."/>
            <person name="Clifton S."/>
            <person name="Fulton L."/>
            <person name="Fulton B."/>
            <person name="Courtney L."/>
            <person name="Fronick C."/>
            <person name="Harrison M."/>
            <person name="Strong C."/>
            <person name="Farmer C."/>
            <person name="Delahaunty K."/>
            <person name="Markovic C."/>
            <person name="Hall O."/>
            <person name="Minx P."/>
            <person name="Tomlinson C."/>
            <person name="Mitreva M."/>
            <person name="Hou S."/>
            <person name="Chen J."/>
            <person name="Wollam A."/>
            <person name="Pepin K.H."/>
            <person name="Johnson M."/>
            <person name="Bhonagiri V."/>
            <person name="Zhang X."/>
            <person name="Suruliraj S."/>
            <person name="Warren W."/>
            <person name="Chinwalla A."/>
            <person name="Mardis E.R."/>
            <person name="Wilson R.K."/>
        </authorList>
    </citation>
    <scope>NUCLEOTIDE SEQUENCE [LARGE SCALE GENOMIC DNA]</scope>
    <source>
        <strain evidence="2 3">ATCC 29863</strain>
    </source>
</reference>
<name>G9YUH8_FLAPL</name>
<feature type="non-terminal residue" evidence="2">
    <location>
        <position position="148"/>
    </location>
</feature>
<dbReference type="AlphaFoldDB" id="G9YUH8"/>
<dbReference type="EMBL" id="AGCK01000257">
    <property type="protein sequence ID" value="EHM42298.1"/>
    <property type="molecule type" value="Genomic_DNA"/>
</dbReference>
<evidence type="ECO:0000256" key="1">
    <source>
        <dbReference type="SAM" id="SignalP"/>
    </source>
</evidence>
<dbReference type="RefSeq" id="WP_007493588.1">
    <property type="nucleotide sequence ID" value="NZ_JH417818.1"/>
</dbReference>
<keyword evidence="1" id="KW-0732">Signal</keyword>
<accession>G9YUH8</accession>
<gene>
    <name evidence="2" type="ORF">HMPREF0372_03192</name>
</gene>
<dbReference type="Proteomes" id="UP000004459">
    <property type="component" value="Unassembled WGS sequence"/>
</dbReference>
<feature type="chain" id="PRO_5003529023" evidence="1">
    <location>
        <begin position="21"/>
        <end position="148"/>
    </location>
</feature>
<comment type="caution">
    <text evidence="2">The sequence shown here is derived from an EMBL/GenBank/DDBJ whole genome shotgun (WGS) entry which is preliminary data.</text>
</comment>
<feature type="signal peptide" evidence="1">
    <location>
        <begin position="1"/>
        <end position="20"/>
    </location>
</feature>
<organism evidence="2 3">
    <name type="scientific">Flavonifractor plautii ATCC 29863</name>
    <dbReference type="NCBI Taxonomy" id="411475"/>
    <lineage>
        <taxon>Bacteria</taxon>
        <taxon>Bacillati</taxon>
        <taxon>Bacillota</taxon>
        <taxon>Clostridia</taxon>
        <taxon>Eubacteriales</taxon>
        <taxon>Oscillospiraceae</taxon>
        <taxon>Flavonifractor</taxon>
    </lineage>
</organism>
<dbReference type="HOGENOM" id="CLU_1762637_0_0_9"/>
<protein>
    <submittedName>
        <fullName evidence="2">Uncharacterized protein</fullName>
    </submittedName>
</protein>
<sequence length="148" mass="16370">MKKVISLLLALIMIFTTASAYSNDNDNISVAHAQVYHASGVNEYGTNILEKSEIEHDVPAKIITQNGCITIDMILDGNPIVISARLEGRNLSDNLLYYDAECISDGNIDVMSFTYNKDFTPKAAITSDYNKQYPAAKGRVKIFSHFSL</sequence>
<evidence type="ECO:0000313" key="3">
    <source>
        <dbReference type="Proteomes" id="UP000004459"/>
    </source>
</evidence>